<reference evidence="1" key="1">
    <citation type="journal article" date="2021" name="Proc. Natl. Acad. Sci. U.S.A.">
        <title>A Catalog of Tens of Thousands of Viruses from Human Metagenomes Reveals Hidden Associations with Chronic Diseases.</title>
        <authorList>
            <person name="Tisza M.J."/>
            <person name="Buck C.B."/>
        </authorList>
    </citation>
    <scope>NUCLEOTIDE SEQUENCE</scope>
    <source>
        <strain evidence="1">Ct0Go27</strain>
    </source>
</reference>
<sequence length="58" mass="7088">MQEKTNHVYELAKKEEKELKEKLMEEFKSIGKPEMWNDVQQYAVDFLLRTTWERLKGL</sequence>
<evidence type="ECO:0000313" key="1">
    <source>
        <dbReference type="EMBL" id="DAF43065.1"/>
    </source>
</evidence>
<protein>
    <submittedName>
        <fullName evidence="1">Uncharacterized protein</fullName>
    </submittedName>
</protein>
<proteinExistence type="predicted"/>
<accession>A0A8S5RWR4</accession>
<organism evidence="1">
    <name type="scientific">Siphoviridae sp. ct0Go27</name>
    <dbReference type="NCBI Taxonomy" id="2827761"/>
    <lineage>
        <taxon>Viruses</taxon>
        <taxon>Duplodnaviria</taxon>
        <taxon>Heunggongvirae</taxon>
        <taxon>Uroviricota</taxon>
        <taxon>Caudoviricetes</taxon>
    </lineage>
</organism>
<name>A0A8S5RWR4_9CAUD</name>
<dbReference type="EMBL" id="BK032498">
    <property type="protein sequence ID" value="DAF43065.1"/>
    <property type="molecule type" value="Genomic_DNA"/>
</dbReference>